<dbReference type="AlphaFoldDB" id="A0A645I6F7"/>
<dbReference type="GO" id="GO:0051539">
    <property type="term" value="F:4 iron, 4 sulfur cluster binding"/>
    <property type="evidence" value="ECO:0007669"/>
    <property type="project" value="UniProtKB-KW"/>
</dbReference>
<dbReference type="SUPFAM" id="SSF102114">
    <property type="entry name" value="Radical SAM enzymes"/>
    <property type="match status" value="1"/>
</dbReference>
<evidence type="ECO:0000313" key="2">
    <source>
        <dbReference type="EMBL" id="MPN45979.1"/>
    </source>
</evidence>
<dbReference type="EMBL" id="VSSQ01106254">
    <property type="protein sequence ID" value="MPN45979.1"/>
    <property type="molecule type" value="Genomic_DNA"/>
</dbReference>
<keyword evidence="1" id="KW-0411">Iron-sulfur</keyword>
<accession>A0A645I6F7</accession>
<dbReference type="EC" id="4.3.99.3" evidence="2"/>
<keyword evidence="1" id="KW-0479">Metal-binding</keyword>
<name>A0A645I6F7_9ZZZZ</name>
<sequence length="155" mass="17082">MSFTGGEPLCQADALKQVAGKTKGTIYLETNGTLPAELEKVIDNIDVISMDIKLPFMTGRPLWEEHRQFLELALAKDVFVKLVIDAGIDIGHFDQAVQLVAAVSTEIPLILQPVTPINDCKAIDPDQVIKLQDRALNILKNVKVIPQTHKFLGQL</sequence>
<protein>
    <submittedName>
        <fullName evidence="2">7-carboxy-7-deazaguanine synthase</fullName>
        <ecNumber evidence="2">4.3.99.3</ecNumber>
    </submittedName>
</protein>
<organism evidence="2">
    <name type="scientific">bioreactor metagenome</name>
    <dbReference type="NCBI Taxonomy" id="1076179"/>
    <lineage>
        <taxon>unclassified sequences</taxon>
        <taxon>metagenomes</taxon>
        <taxon>ecological metagenomes</taxon>
    </lineage>
</organism>
<keyword evidence="1" id="KW-0004">4Fe-4S</keyword>
<comment type="caution">
    <text evidence="2">The sequence shown here is derived from an EMBL/GenBank/DDBJ whole genome shotgun (WGS) entry which is preliminary data.</text>
</comment>
<gene>
    <name evidence="2" type="primary">queE_44</name>
    <name evidence="2" type="ORF">SDC9_193558</name>
</gene>
<dbReference type="PANTHER" id="PTHR42836:SF1">
    <property type="entry name" value="7-CARBOXY-7-DEAZAGUANINE SYNTHASE"/>
    <property type="match status" value="1"/>
</dbReference>
<dbReference type="GO" id="GO:0016829">
    <property type="term" value="F:lyase activity"/>
    <property type="evidence" value="ECO:0007669"/>
    <property type="project" value="UniProtKB-KW"/>
</dbReference>
<proteinExistence type="predicted"/>
<dbReference type="InterPro" id="IPR013785">
    <property type="entry name" value="Aldolase_TIM"/>
</dbReference>
<dbReference type="InterPro" id="IPR058240">
    <property type="entry name" value="rSAM_sf"/>
</dbReference>
<evidence type="ECO:0000256" key="1">
    <source>
        <dbReference type="ARBA" id="ARBA00022485"/>
    </source>
</evidence>
<dbReference type="Gene3D" id="3.20.20.70">
    <property type="entry name" value="Aldolase class I"/>
    <property type="match status" value="1"/>
</dbReference>
<keyword evidence="1" id="KW-0408">Iron</keyword>
<dbReference type="PANTHER" id="PTHR42836">
    <property type="entry name" value="7-CARBOXY-7-DEAZAGUANINE SYNTHASE"/>
    <property type="match status" value="1"/>
</dbReference>
<keyword evidence="2" id="KW-0456">Lyase</keyword>
<reference evidence="2" key="1">
    <citation type="submission" date="2019-08" db="EMBL/GenBank/DDBJ databases">
        <authorList>
            <person name="Kucharzyk K."/>
            <person name="Murdoch R.W."/>
            <person name="Higgins S."/>
            <person name="Loffler F."/>
        </authorList>
    </citation>
    <scope>NUCLEOTIDE SEQUENCE</scope>
</reference>